<dbReference type="EMBL" id="JANPWB010000002">
    <property type="protein sequence ID" value="KAJ1206834.1"/>
    <property type="molecule type" value="Genomic_DNA"/>
</dbReference>
<name>A0AAV7W1A3_PLEWA</name>
<dbReference type="Proteomes" id="UP001066276">
    <property type="component" value="Chromosome 1_2"/>
</dbReference>
<gene>
    <name evidence="1" type="ORF">NDU88_002231</name>
</gene>
<reference evidence="1" key="1">
    <citation type="journal article" date="2022" name="bioRxiv">
        <title>Sequencing and chromosome-scale assembly of the giantPleurodeles waltlgenome.</title>
        <authorList>
            <person name="Brown T."/>
            <person name="Elewa A."/>
            <person name="Iarovenko S."/>
            <person name="Subramanian E."/>
            <person name="Araus A.J."/>
            <person name="Petzold A."/>
            <person name="Susuki M."/>
            <person name="Suzuki K.-i.T."/>
            <person name="Hayashi T."/>
            <person name="Toyoda A."/>
            <person name="Oliveira C."/>
            <person name="Osipova E."/>
            <person name="Leigh N.D."/>
            <person name="Simon A."/>
            <person name="Yun M.H."/>
        </authorList>
    </citation>
    <scope>NUCLEOTIDE SEQUENCE</scope>
    <source>
        <strain evidence="1">20211129_DDA</strain>
        <tissue evidence="1">Liver</tissue>
    </source>
</reference>
<comment type="caution">
    <text evidence="1">The sequence shown here is derived from an EMBL/GenBank/DDBJ whole genome shotgun (WGS) entry which is preliminary data.</text>
</comment>
<proteinExistence type="predicted"/>
<dbReference type="AlphaFoldDB" id="A0AAV7W1A3"/>
<evidence type="ECO:0000313" key="1">
    <source>
        <dbReference type="EMBL" id="KAJ1206834.1"/>
    </source>
</evidence>
<keyword evidence="2" id="KW-1185">Reference proteome</keyword>
<organism evidence="1 2">
    <name type="scientific">Pleurodeles waltl</name>
    <name type="common">Iberian ribbed newt</name>
    <dbReference type="NCBI Taxonomy" id="8319"/>
    <lineage>
        <taxon>Eukaryota</taxon>
        <taxon>Metazoa</taxon>
        <taxon>Chordata</taxon>
        <taxon>Craniata</taxon>
        <taxon>Vertebrata</taxon>
        <taxon>Euteleostomi</taxon>
        <taxon>Amphibia</taxon>
        <taxon>Batrachia</taxon>
        <taxon>Caudata</taxon>
        <taxon>Salamandroidea</taxon>
        <taxon>Salamandridae</taxon>
        <taxon>Pleurodelinae</taxon>
        <taxon>Pleurodeles</taxon>
    </lineage>
</organism>
<accession>A0AAV7W1A3</accession>
<sequence length="101" mass="11001">MGPLYRAVEGRRRRMQSQFLGSSRCEVWGSYDASGRPHGVAMTSQGCRRFNGVTSSRMSDLRHSGVSEDGQHQLLQRREAYRVVGPVEVHGLGAGGVAVLG</sequence>
<evidence type="ECO:0000313" key="2">
    <source>
        <dbReference type="Proteomes" id="UP001066276"/>
    </source>
</evidence>
<protein>
    <submittedName>
        <fullName evidence="1">Uncharacterized protein</fullName>
    </submittedName>
</protein>